<keyword evidence="10" id="KW-1185">Reference proteome</keyword>
<protein>
    <submittedName>
        <fullName evidence="9">Uncharacterized protein</fullName>
    </submittedName>
</protein>
<feature type="domain" description="B-block binding subunit of TFIIIC" evidence="7">
    <location>
        <begin position="182"/>
        <end position="250"/>
    </location>
</feature>
<evidence type="ECO:0000259" key="8">
    <source>
        <dbReference type="Pfam" id="PF20222"/>
    </source>
</evidence>
<dbReference type="EMBL" id="KV907510">
    <property type="protein sequence ID" value="OOF91705.1"/>
    <property type="molecule type" value="Genomic_DNA"/>
</dbReference>
<dbReference type="Proteomes" id="UP000188318">
    <property type="component" value="Unassembled WGS sequence"/>
</dbReference>
<evidence type="ECO:0000256" key="3">
    <source>
        <dbReference type="ARBA" id="ARBA00023125"/>
    </source>
</evidence>
<keyword evidence="4" id="KW-0804">Transcription</keyword>
<dbReference type="GO" id="GO:0003677">
    <property type="term" value="F:DNA binding"/>
    <property type="evidence" value="ECO:0007669"/>
    <property type="project" value="UniProtKB-KW"/>
</dbReference>
<feature type="region of interest" description="Disordered" evidence="6">
    <location>
        <begin position="380"/>
        <end position="400"/>
    </location>
</feature>
<feature type="compositionally biased region" description="Polar residues" evidence="6">
    <location>
        <begin position="902"/>
        <end position="911"/>
    </location>
</feature>
<feature type="compositionally biased region" description="Basic residues" evidence="6">
    <location>
        <begin position="686"/>
        <end position="697"/>
    </location>
</feature>
<dbReference type="GO" id="GO:0006384">
    <property type="term" value="P:transcription initiation at RNA polymerase III promoter"/>
    <property type="evidence" value="ECO:0007669"/>
    <property type="project" value="InterPro"/>
</dbReference>
<accession>A0A1R3RB32</accession>
<feature type="compositionally biased region" description="Basic and acidic residues" evidence="6">
    <location>
        <begin position="855"/>
        <end position="864"/>
    </location>
</feature>
<dbReference type="PANTHER" id="PTHR15180:SF1">
    <property type="entry name" value="GENERAL TRANSCRIPTION FACTOR 3C POLYPEPTIDE 1"/>
    <property type="match status" value="1"/>
</dbReference>
<evidence type="ECO:0000256" key="2">
    <source>
        <dbReference type="ARBA" id="ARBA00022553"/>
    </source>
</evidence>
<feature type="region of interest" description="Disordered" evidence="6">
    <location>
        <begin position="1177"/>
        <end position="1204"/>
    </location>
</feature>
<dbReference type="CDD" id="cd16169">
    <property type="entry name" value="Tau138_eWH"/>
    <property type="match status" value="1"/>
</dbReference>
<dbReference type="InterPro" id="IPR046488">
    <property type="entry name" value="Sfc3/Tfc3_C"/>
</dbReference>
<keyword evidence="5" id="KW-0539">Nucleus</keyword>
<organism evidence="9 10">
    <name type="scientific">Aspergillus carbonarius (strain ITEM 5010)</name>
    <dbReference type="NCBI Taxonomy" id="602072"/>
    <lineage>
        <taxon>Eukaryota</taxon>
        <taxon>Fungi</taxon>
        <taxon>Dikarya</taxon>
        <taxon>Ascomycota</taxon>
        <taxon>Pezizomycotina</taxon>
        <taxon>Eurotiomycetes</taxon>
        <taxon>Eurotiomycetidae</taxon>
        <taxon>Eurotiales</taxon>
        <taxon>Aspergillaceae</taxon>
        <taxon>Aspergillus</taxon>
        <taxon>Aspergillus subgen. Circumdati</taxon>
    </lineage>
</organism>
<dbReference type="PANTHER" id="PTHR15180">
    <property type="entry name" value="GENERAL TRANSCRIPTION FACTOR 3C POLYPEPTIDE 1"/>
    <property type="match status" value="1"/>
</dbReference>
<dbReference type="Pfam" id="PF04182">
    <property type="entry name" value="B-block_TFIIIC"/>
    <property type="match status" value="1"/>
</dbReference>
<dbReference type="InterPro" id="IPR007309">
    <property type="entry name" value="TFIIIC_Bblock-bd"/>
</dbReference>
<gene>
    <name evidence="9" type="ORF">ASPCADRAFT_177085</name>
</gene>
<dbReference type="OrthoDB" id="5403573at2759"/>
<feature type="domain" description="Transcription factor tau subunit sfc3/Tfc3 C-terminal" evidence="8">
    <location>
        <begin position="1426"/>
        <end position="1846"/>
    </location>
</feature>
<name>A0A1R3RB32_ASPC5</name>
<dbReference type="STRING" id="602072.A0A1R3RB32"/>
<dbReference type="InterPro" id="IPR044210">
    <property type="entry name" value="Tfc3-like"/>
</dbReference>
<evidence type="ECO:0000256" key="1">
    <source>
        <dbReference type="ARBA" id="ARBA00004123"/>
    </source>
</evidence>
<feature type="compositionally biased region" description="Basic and acidic residues" evidence="6">
    <location>
        <begin position="641"/>
        <end position="653"/>
    </location>
</feature>
<comment type="subcellular location">
    <subcellularLocation>
        <location evidence="1">Nucleus</location>
    </subcellularLocation>
</comment>
<feature type="region of interest" description="Disordered" evidence="6">
    <location>
        <begin position="1366"/>
        <end position="1392"/>
    </location>
</feature>
<proteinExistence type="predicted"/>
<evidence type="ECO:0000256" key="6">
    <source>
        <dbReference type="SAM" id="MobiDB-lite"/>
    </source>
</evidence>
<dbReference type="OMA" id="CWQLSQP"/>
<evidence type="ECO:0000313" key="10">
    <source>
        <dbReference type="Proteomes" id="UP000188318"/>
    </source>
</evidence>
<sequence length="1900" mass="213097">MAPPPPPPSASTSIFPPRRWFESRSVFASPLHFFGSACSSIRCLGDGLRSNPVGRIFACTVSTPTRVKMAPSLRELIDFLLAEIALCGDQGATPADILTFIDTFYAKAAQDAARAHIVDRRFQEKVWSWLMRNPEVSVGKDREGNHLSLQDAEADPIRVFVSEERTWLAVTGHGPDETKVFPTEFALLSIIASRKHNGIAQTELVKVSGQDKRSVPKRTDLLQKKGYIEKRAIQVKSTRTSLCTLRKFLSPEHLKDRQAGQDSETTAQGDNMIDFREFTHRLFEILQEYQIISRNDLKEKLGFADHWRWRILSRALRKFERIGVLKRVRALSQYAHTIKKFHPCVMLIREPTERDFELFNEFSRGILSNLEQEDNVDIEDDLEQDGTSPGALQPEYGGTVGPVKRDAVEEAGRILPSWTADRNIHNLIIETVDQTGTNGITNQGILRACFGGYFRRPLENAVSRLVECWQLSQPLHLRHLAIVRDTALQRTITHYVHYTATNFKQIVDSGEALWEAVEFAPKKVKSNNVRIPPVDAVPELDEYGLPLTIPRKEVLKNGNATLLECITAVKPPNYIFSSSDAVAARLKDGTYTIHQRIRGSDNPPAHPGATPVRMKNERRDASDTEIGDAPSVKPKGRPRKSKQDPDAFRGMSEKEKLEALGLDETWTEYSVLLLERSGPGVYVTPRGRRRPAGKRQGRPAASRIAVFRTPTLTSFPWFQKEAAGSDGDFVSARETPLRDSAQPRSMPAIVGEGPEPVTSPDTPARGSKRRLRHLGSDTLPGPGSSSKQRRVEEVNGDSQNVVPVVEEQEREPETMQVSPRRTKRKRAVSPQLQEQVHTPMNDRATHDVPSTEALTQDRNDKPVIRTEGNVETPSKRTRSGRSLRGGKGTPVGPAAAEVDSHPASTTAHGLPSTISVANAASDITKTDAVQRQNLAESHPGPSMASSETAPETKIEAVSGAPETSTKKRRIFAEKGGSVAVLRRSIVMDILEQAGGAYPMGTEVWYPFMTAWQKKRHKEIPDLRTIRTVVKTMIDSGKVRQLTFSGRDSKGVMVTKNIMYKADMQPDDPLILDMQKKMLGATRYYFPPNVEIDPEISKNGNRGTPRRDMKQLSQLPVERSVTVQLHQKPAVVRAVERRRHNMLRTELLQRLSMGDDYDFDAADGSEIVRLMTLRRRSTKDNTQGVTSISRPERMGDGTRQGQRRRAEAGLASLRKMRRLWSSIAPYTMLMNTKSTFHSTTGTFGTEAGIPALQAAKERVKAAARKKDHHVSSGLPHSLDDIFNQTRRRTMDYTGKSDPRSRRFFRDNNVILKWELNNEDLLRRKSTDLLYINQTVQDMETPGIEGDIRFDVDEQTGRVAIPRIPMTRQKARLEHQATQPRRRRSEPSMEPKHRRLAKLNESLAADENRFAAAQAGPRQPARRSRLVAQMPQTLIQQFIAAIVAVRSLAGGSDARLIDWSLLCCCFPDLDPASVISRAKGILNKYRLQIAKLQSDFQERFIEAYANDQVPPIDYDNLEAYDWEGVVEWANTQLDAPRSEKLPDLPATREQFDSVFDLREEPVVPLDELYQATQSVTLSRKRALIASVPFAALLSDQLPRSQPRRVELSRLDVAKTWVRANVVTPQETYRPADARQALEGFGEHVVQQALQSLVTERAISMGNRGRITPGRNYDVTEHFLLTLGRRRVIESTELRRAQRFKTEILDPALRGQGYLDIDYNAEDGDMLVAINLFAAGRVVLQPRDAPREKYGLTDGGYLTRQIDKGKLRFPVEVRPAKSYVYGNPIRQKTSNLPAPRPPEGIDAAMQLPAKVPLWYDIHGAFVRVLWDMAVAAVVGCVATRPGISASAIAGMVKPTMGGWEVQLLLEWLEGVGVARLEGEQQGHERTEEQAGWVVQEWWWLVLG</sequence>
<feature type="compositionally biased region" description="Polar residues" evidence="6">
    <location>
        <begin position="1179"/>
        <end position="1188"/>
    </location>
</feature>
<feature type="region of interest" description="Disordered" evidence="6">
    <location>
        <begin position="724"/>
        <end position="911"/>
    </location>
</feature>
<dbReference type="GO" id="GO:0000127">
    <property type="term" value="C:transcription factor TFIIIC complex"/>
    <property type="evidence" value="ECO:0007669"/>
    <property type="project" value="InterPro"/>
</dbReference>
<reference evidence="10" key="1">
    <citation type="journal article" date="2017" name="Genome Biol.">
        <title>Comparative genomics reveals high biological diversity and specific adaptations in the industrially and medically important fungal genus Aspergillus.</title>
        <authorList>
            <person name="de Vries R.P."/>
            <person name="Riley R."/>
            <person name="Wiebenga A."/>
            <person name="Aguilar-Osorio G."/>
            <person name="Amillis S."/>
            <person name="Uchima C.A."/>
            <person name="Anderluh G."/>
            <person name="Asadollahi M."/>
            <person name="Askin M."/>
            <person name="Barry K."/>
            <person name="Battaglia E."/>
            <person name="Bayram O."/>
            <person name="Benocci T."/>
            <person name="Braus-Stromeyer S.A."/>
            <person name="Caldana C."/>
            <person name="Canovas D."/>
            <person name="Cerqueira G.C."/>
            <person name="Chen F."/>
            <person name="Chen W."/>
            <person name="Choi C."/>
            <person name="Clum A."/>
            <person name="Dos Santos R.A."/>
            <person name="Damasio A.R."/>
            <person name="Diallinas G."/>
            <person name="Emri T."/>
            <person name="Fekete E."/>
            <person name="Flipphi M."/>
            <person name="Freyberg S."/>
            <person name="Gallo A."/>
            <person name="Gournas C."/>
            <person name="Habgood R."/>
            <person name="Hainaut M."/>
            <person name="Harispe M.L."/>
            <person name="Henrissat B."/>
            <person name="Hilden K.S."/>
            <person name="Hope R."/>
            <person name="Hossain A."/>
            <person name="Karabika E."/>
            <person name="Karaffa L."/>
            <person name="Karanyi Z."/>
            <person name="Krasevec N."/>
            <person name="Kuo A."/>
            <person name="Kusch H."/>
            <person name="LaButti K."/>
            <person name="Lagendijk E.L."/>
            <person name="Lapidus A."/>
            <person name="Levasseur A."/>
            <person name="Lindquist E."/>
            <person name="Lipzen A."/>
            <person name="Logrieco A.F."/>
            <person name="MacCabe A."/>
            <person name="Maekelae M.R."/>
            <person name="Malavazi I."/>
            <person name="Melin P."/>
            <person name="Meyer V."/>
            <person name="Mielnichuk N."/>
            <person name="Miskei M."/>
            <person name="Molnar A.P."/>
            <person name="Mule G."/>
            <person name="Ngan C.Y."/>
            <person name="Orejas M."/>
            <person name="Orosz E."/>
            <person name="Ouedraogo J.P."/>
            <person name="Overkamp K.M."/>
            <person name="Park H.-S."/>
            <person name="Perrone G."/>
            <person name="Piumi F."/>
            <person name="Punt P.J."/>
            <person name="Ram A.F."/>
            <person name="Ramon A."/>
            <person name="Rauscher S."/>
            <person name="Record E."/>
            <person name="Riano-Pachon D.M."/>
            <person name="Robert V."/>
            <person name="Roehrig J."/>
            <person name="Ruller R."/>
            <person name="Salamov A."/>
            <person name="Salih N.S."/>
            <person name="Samson R.A."/>
            <person name="Sandor E."/>
            <person name="Sanguinetti M."/>
            <person name="Schuetze T."/>
            <person name="Sepcic K."/>
            <person name="Shelest E."/>
            <person name="Sherlock G."/>
            <person name="Sophianopoulou V."/>
            <person name="Squina F.M."/>
            <person name="Sun H."/>
            <person name="Susca A."/>
            <person name="Todd R.B."/>
            <person name="Tsang A."/>
            <person name="Unkles S.E."/>
            <person name="van de Wiele N."/>
            <person name="van Rossen-Uffink D."/>
            <person name="Oliveira J.V."/>
            <person name="Vesth T.C."/>
            <person name="Visser J."/>
            <person name="Yu J.-H."/>
            <person name="Zhou M."/>
            <person name="Andersen M.R."/>
            <person name="Archer D.B."/>
            <person name="Baker S.E."/>
            <person name="Benoit I."/>
            <person name="Brakhage A.A."/>
            <person name="Braus G.H."/>
            <person name="Fischer R."/>
            <person name="Frisvad J.C."/>
            <person name="Goldman G.H."/>
            <person name="Houbraken J."/>
            <person name="Oakley B."/>
            <person name="Pocsi I."/>
            <person name="Scazzocchio C."/>
            <person name="Seiboth B."/>
            <person name="vanKuyk P.A."/>
            <person name="Wortman J."/>
            <person name="Dyer P.S."/>
            <person name="Grigoriev I.V."/>
        </authorList>
    </citation>
    <scope>NUCLEOTIDE SEQUENCE [LARGE SCALE GENOMIC DNA]</scope>
    <source>
        <strain evidence="10">ITEM 5010</strain>
    </source>
</reference>
<evidence type="ECO:0000259" key="7">
    <source>
        <dbReference type="Pfam" id="PF04182"/>
    </source>
</evidence>
<dbReference type="Pfam" id="PF20222">
    <property type="entry name" value="DUF6581"/>
    <property type="match status" value="1"/>
</dbReference>
<feature type="region of interest" description="Disordered" evidence="6">
    <location>
        <begin position="934"/>
        <end position="968"/>
    </location>
</feature>
<feature type="region of interest" description="Disordered" evidence="6">
    <location>
        <begin position="683"/>
        <end position="704"/>
    </location>
</feature>
<evidence type="ECO:0000256" key="4">
    <source>
        <dbReference type="ARBA" id="ARBA00023163"/>
    </source>
</evidence>
<keyword evidence="3" id="KW-0238">DNA-binding</keyword>
<evidence type="ECO:0000313" key="9">
    <source>
        <dbReference type="EMBL" id="OOF91705.1"/>
    </source>
</evidence>
<dbReference type="VEuPathDB" id="FungiDB:ASPCADRAFT_177085"/>
<dbReference type="GO" id="GO:0005634">
    <property type="term" value="C:nucleus"/>
    <property type="evidence" value="ECO:0007669"/>
    <property type="project" value="UniProtKB-SubCell"/>
</dbReference>
<dbReference type="GO" id="GO:0042791">
    <property type="term" value="P:5S class rRNA transcription by RNA polymerase III"/>
    <property type="evidence" value="ECO:0007669"/>
    <property type="project" value="TreeGrafter"/>
</dbReference>
<dbReference type="InterPro" id="IPR035625">
    <property type="entry name" value="Tfc3-like_eWH"/>
</dbReference>
<feature type="region of interest" description="Disordered" evidence="6">
    <location>
        <begin position="595"/>
        <end position="653"/>
    </location>
</feature>
<keyword evidence="2" id="KW-0597">Phosphoprotein</keyword>
<evidence type="ECO:0000256" key="5">
    <source>
        <dbReference type="ARBA" id="ARBA00023242"/>
    </source>
</evidence>